<evidence type="ECO:0000256" key="1">
    <source>
        <dbReference type="SAM" id="Coils"/>
    </source>
</evidence>
<dbReference type="EMBL" id="HBFX01032957">
    <property type="protein sequence ID" value="CAD8968854.1"/>
    <property type="molecule type" value="Transcribed_RNA"/>
</dbReference>
<feature type="coiled-coil region" evidence="1">
    <location>
        <begin position="109"/>
        <end position="161"/>
    </location>
</feature>
<feature type="region of interest" description="Disordered" evidence="2">
    <location>
        <begin position="167"/>
        <end position="251"/>
    </location>
</feature>
<evidence type="ECO:0000313" key="4">
    <source>
        <dbReference type="EMBL" id="CAD8756773.1"/>
    </source>
</evidence>
<feature type="chain" id="PRO_5036393948" evidence="3">
    <location>
        <begin position="26"/>
        <end position="379"/>
    </location>
</feature>
<dbReference type="InterPro" id="IPR008160">
    <property type="entry name" value="Collagen"/>
</dbReference>
<dbReference type="EMBL" id="HBFK01038430">
    <property type="protein sequence ID" value="CAD8756773.1"/>
    <property type="molecule type" value="Transcribed_RNA"/>
</dbReference>
<organism evidence="4">
    <name type="scientific">Hemiselmis andersenii</name>
    <name type="common">Cryptophyte alga</name>
    <dbReference type="NCBI Taxonomy" id="464988"/>
    <lineage>
        <taxon>Eukaryota</taxon>
        <taxon>Cryptophyceae</taxon>
        <taxon>Cryptomonadales</taxon>
        <taxon>Hemiselmidaceae</taxon>
        <taxon>Hemiselmis</taxon>
    </lineage>
</organism>
<evidence type="ECO:0000256" key="3">
    <source>
        <dbReference type="SAM" id="SignalP"/>
    </source>
</evidence>
<dbReference type="AlphaFoldDB" id="A0A6U4YR53"/>
<evidence type="ECO:0000256" key="2">
    <source>
        <dbReference type="SAM" id="MobiDB-lite"/>
    </source>
</evidence>
<dbReference type="PANTHER" id="PTHR24637">
    <property type="entry name" value="COLLAGEN"/>
    <property type="match status" value="1"/>
</dbReference>
<accession>A0A6U4YR53</accession>
<keyword evidence="1" id="KW-0175">Coiled coil</keyword>
<gene>
    <name evidence="5" type="ORF">HAND00432_LOCUS19849</name>
    <name evidence="4" type="ORF">HAND1043_LOCUS23283</name>
</gene>
<proteinExistence type="predicted"/>
<sequence length="379" mass="40786">MRRTAGLGLLLGVCGVLVLCGTMLGRPEERAELAQQYNPQMNLAAQTQMLPEYQVAGTMETGEPEPQGIPLSFQLPVPLPEPSPPAPSVITVGPRPKKAPVCKRCQHQMKKIKSMVAHIKRQNEKARELVEQQDDMVATYKEQMEQAIQKINDKLYEKKRLYKHAIRKLKTKPGPPGPDGYPGKPGADGLAGKPGKPGLPGPRGATGVRGPKGPPGPQGIVGPRGLQGPRGPPGPKGRGGPTGPAGPRGPVGSSLATLCGGIGGLVYKGVCFKRAKLTGNADSYPPDCNVYNPKSSWQESDYVALMRMFKDRPTWEQINRNSDAGLCTNFRATLAFEQHRSPVAVWLNKNTFEFKPTTAAAKCKMYGDSSVMGVYSCQV</sequence>
<reference evidence="4" key="1">
    <citation type="submission" date="2021-01" db="EMBL/GenBank/DDBJ databases">
        <authorList>
            <person name="Corre E."/>
            <person name="Pelletier E."/>
            <person name="Niang G."/>
            <person name="Scheremetjew M."/>
            <person name="Finn R."/>
            <person name="Kale V."/>
            <person name="Holt S."/>
            <person name="Cochrane G."/>
            <person name="Meng A."/>
            <person name="Brown T."/>
            <person name="Cohen L."/>
        </authorList>
    </citation>
    <scope>NUCLEOTIDE SEQUENCE</scope>
    <source>
        <strain evidence="4">CCMP441</strain>
        <strain evidence="5">CCMP644</strain>
    </source>
</reference>
<keyword evidence="3" id="KW-0732">Signal</keyword>
<protein>
    <submittedName>
        <fullName evidence="4">Uncharacterized protein</fullName>
    </submittedName>
</protein>
<evidence type="ECO:0000313" key="5">
    <source>
        <dbReference type="EMBL" id="CAD8968854.1"/>
    </source>
</evidence>
<feature type="signal peptide" evidence="3">
    <location>
        <begin position="1"/>
        <end position="25"/>
    </location>
</feature>
<feature type="compositionally biased region" description="Low complexity" evidence="2">
    <location>
        <begin position="181"/>
        <end position="196"/>
    </location>
</feature>
<dbReference type="PANTHER" id="PTHR24637:SF421">
    <property type="entry name" value="CUTICLE COLLAGEN DPY-2"/>
    <property type="match status" value="1"/>
</dbReference>
<name>A0A6U4YR53_HEMAN</name>
<dbReference type="Pfam" id="PF01391">
    <property type="entry name" value="Collagen"/>
    <property type="match status" value="1"/>
</dbReference>